<dbReference type="Proteomes" id="UP001168821">
    <property type="component" value="Unassembled WGS sequence"/>
</dbReference>
<dbReference type="Pfam" id="PF21056">
    <property type="entry name" value="ZSWIM1-3_RNaseH-like"/>
    <property type="match status" value="1"/>
</dbReference>
<accession>A0AA38HRB7</accession>
<keyword evidence="1" id="KW-0862">Zinc</keyword>
<proteinExistence type="predicted"/>
<organism evidence="3 4">
    <name type="scientific">Zophobas morio</name>
    <dbReference type="NCBI Taxonomy" id="2755281"/>
    <lineage>
        <taxon>Eukaryota</taxon>
        <taxon>Metazoa</taxon>
        <taxon>Ecdysozoa</taxon>
        <taxon>Arthropoda</taxon>
        <taxon>Hexapoda</taxon>
        <taxon>Insecta</taxon>
        <taxon>Pterygota</taxon>
        <taxon>Neoptera</taxon>
        <taxon>Endopterygota</taxon>
        <taxon>Coleoptera</taxon>
        <taxon>Polyphaga</taxon>
        <taxon>Cucujiformia</taxon>
        <taxon>Tenebrionidae</taxon>
        <taxon>Zophobas</taxon>
    </lineage>
</organism>
<gene>
    <name evidence="3" type="ORF">Zmor_025046</name>
</gene>
<keyword evidence="1" id="KW-0863">Zinc-finger</keyword>
<dbReference type="InterPro" id="IPR048324">
    <property type="entry name" value="ZSWIM1-3_RNaseH-like"/>
</dbReference>
<evidence type="ECO:0000259" key="2">
    <source>
        <dbReference type="PROSITE" id="PS50966"/>
    </source>
</evidence>
<name>A0AA38HRB7_9CUCU</name>
<keyword evidence="1" id="KW-0479">Metal-binding</keyword>
<dbReference type="PANTHER" id="PTHR33244">
    <property type="entry name" value="INTEGRASE CATALYTIC DOMAIN-CONTAINING PROTEIN-RELATED"/>
    <property type="match status" value="1"/>
</dbReference>
<dbReference type="GO" id="GO:0008270">
    <property type="term" value="F:zinc ion binding"/>
    <property type="evidence" value="ECO:0007669"/>
    <property type="project" value="UniProtKB-KW"/>
</dbReference>
<comment type="caution">
    <text evidence="3">The sequence shown here is derived from an EMBL/GenBank/DDBJ whole genome shotgun (WGS) entry which is preliminary data.</text>
</comment>
<dbReference type="EMBL" id="JALNTZ010000008">
    <property type="protein sequence ID" value="KAJ3642244.1"/>
    <property type="molecule type" value="Genomic_DNA"/>
</dbReference>
<dbReference type="InterPro" id="IPR007527">
    <property type="entry name" value="Znf_SWIM"/>
</dbReference>
<evidence type="ECO:0000256" key="1">
    <source>
        <dbReference type="PROSITE-ProRule" id="PRU00325"/>
    </source>
</evidence>
<keyword evidence="4" id="KW-1185">Reference proteome</keyword>
<reference evidence="3" key="1">
    <citation type="journal article" date="2023" name="G3 (Bethesda)">
        <title>Whole genome assemblies of Zophobas morio and Tenebrio molitor.</title>
        <authorList>
            <person name="Kaur S."/>
            <person name="Stinson S.A."/>
            <person name="diCenzo G.C."/>
        </authorList>
    </citation>
    <scope>NUCLEOTIDE SEQUENCE</scope>
    <source>
        <strain evidence="3">QUZm001</strain>
    </source>
</reference>
<protein>
    <recommendedName>
        <fullName evidence="2">SWIM-type domain-containing protein</fullName>
    </recommendedName>
</protein>
<sequence>MAATTIKVLHEWNQSGQNYGFLFKQIGERHSILRDEDFAVGFMNQVMESKLKQFTNIICMDGTHNTNIRGWELTTVLVKDDRGVGFPVAFLVSSRKDQREINNTIEKLLDMLDRVVEDKEWNRIIETERPSTETYQSRIVRDRHRKAENLQNMVEEVGFGEFSVRSNSNKIYKVVYGDRVCRNDCRLMYCVVCQICLHHYKCQCPEFMVKNNLCKHMHMVALFERERYECGLGQTKDTFTDIEEHNYCKRVLMETENEHNYCDMQKNEEVKMLIENNQQTPLPLDDETFRKLKQESLNNTLNALNIDDFKELMSNIDGWLRKKNEKNLTKKRVQETQQYYPEVREVKNDEFTASGSEATLMVEGIKKYCSGVNTVGKAWYEDVKLCGSVVKMKLDTGAEVNTIPEKLVRQLKCMNKIVRDTKMLLESWGGYKIKPLGFIDLDCTVKGLSPAELVFNRNIKTKLPVPQRTLEFNTVDPNNVIKKLHTKQQQTKYYYDRTTKAKPNFVNNQNVTLQKGGKWESAKIVNKCNEPRSYIVKDRKGQLLRRNSIHLRDSLNEYVPIINCDDNDDDKFIDVSKQSVSQRQRRTPSRFKDYILY</sequence>
<evidence type="ECO:0000313" key="3">
    <source>
        <dbReference type="EMBL" id="KAJ3642244.1"/>
    </source>
</evidence>
<dbReference type="AlphaFoldDB" id="A0AA38HRB7"/>
<dbReference type="PANTHER" id="PTHR33244:SF3">
    <property type="entry name" value="PEPTIDASE A2 DOMAIN-CONTAINING PROTEIN"/>
    <property type="match status" value="1"/>
</dbReference>
<feature type="domain" description="SWIM-type" evidence="2">
    <location>
        <begin position="189"/>
        <end position="225"/>
    </location>
</feature>
<evidence type="ECO:0000313" key="4">
    <source>
        <dbReference type="Proteomes" id="UP001168821"/>
    </source>
</evidence>
<dbReference type="PROSITE" id="PS50966">
    <property type="entry name" value="ZF_SWIM"/>
    <property type="match status" value="1"/>
</dbReference>